<dbReference type="FunFam" id="1.25.40.10:FF:002148">
    <property type="entry name" value="Pentatricopeptide repeat-containing protein At2g29760, chloroplastic"/>
    <property type="match status" value="1"/>
</dbReference>
<evidence type="ECO:0000256" key="3">
    <source>
        <dbReference type="PROSITE-ProRule" id="PRU00708"/>
    </source>
</evidence>
<dbReference type="NCBIfam" id="TIGR00756">
    <property type="entry name" value="PPR"/>
    <property type="match status" value="5"/>
</dbReference>
<dbReference type="Gene3D" id="1.25.40.10">
    <property type="entry name" value="Tetratricopeptide repeat domain"/>
    <property type="match status" value="5"/>
</dbReference>
<comment type="similarity">
    <text evidence="1">Belongs to the PPR family. PCMP-H subfamily.</text>
</comment>
<proteinExistence type="inferred from homology"/>
<dbReference type="GO" id="GO:0003723">
    <property type="term" value="F:RNA binding"/>
    <property type="evidence" value="ECO:0007669"/>
    <property type="project" value="InterPro"/>
</dbReference>
<keyword evidence="2" id="KW-0677">Repeat</keyword>
<sequence length="700" mass="78161">MRAAVVAPLALLSATRKADRQNPLLHFHRAISNRFHDLAAATAGAVGHDDEELSDAVLIRSLDECRSPRALPALRSLHSRLLHRPRLLSDPALQIKLMRALAACGDPRGARLVFDSAPAKSAIFFNVMIRSYVNHGLHRDALRLFADMALRHHVKPDNYTFPCVLKACAGSSHLAGGIQLHGAVIKICLEANIFVGNTLIALYSRCGRLSDAFQVFEAMPSKDVVSWNAMIAGYAQNGRFEPAIELCREMMALQKPTPDAGTIASIMPAMSNTKKTNINLIRKMFDEMNNKDLVSWNAMIAIYANNSMSAEAVELFLRSEMEGVEPDAVTLSSVLPACGDLSALSLGKRIHEFIERRRLRPNLVLENALMDMYANCGCLKDARELFETMKGKDLVSWTSIISAYGKNGDGKNAIALFEQMQNSGIKPDSIAFVSVISACSHAGLMNDGKYYFNYMTECYHLVPRIEHYACMVDLLGRSGNISEAYDFIMKMPIKPNETIWGALLGACRVYSNMEIGLIAADHLFKLVPEQSGYYVLLSNIYARAGKWKEVMLVRDMMVSKGIKKLPGCSNVELWNKVHSFHIGDTSHPQSKEIYKKLDYLMRRLKELGYVAETETALHDVEEEDKEGHLLAHSEKLAISFMLINTSLETLIRVTMNLRMCGDCHRAIKLISSITNREIIIKDTNRFHHFEHGVCSCGDYW</sequence>
<dbReference type="AlphaFoldDB" id="A0AAQ3QG25"/>
<feature type="repeat" description="PPR" evidence="3">
    <location>
        <begin position="223"/>
        <end position="257"/>
    </location>
</feature>
<name>A0AAQ3QG25_9LILI</name>
<dbReference type="Pfam" id="PF20431">
    <property type="entry name" value="E_motif"/>
    <property type="match status" value="1"/>
</dbReference>
<feature type="repeat" description="PPR" evidence="3">
    <location>
        <begin position="121"/>
        <end position="156"/>
    </location>
</feature>
<feature type="repeat" description="PPR" evidence="3">
    <location>
        <begin position="393"/>
        <end position="427"/>
    </location>
</feature>
<dbReference type="InterPro" id="IPR046849">
    <property type="entry name" value="E2_motif"/>
</dbReference>
<evidence type="ECO:0000313" key="6">
    <source>
        <dbReference type="Proteomes" id="UP001327560"/>
    </source>
</evidence>
<protein>
    <recommendedName>
        <fullName evidence="4">DYW domain-containing protein</fullName>
    </recommendedName>
</protein>
<gene>
    <name evidence="5" type="ORF">Cni_G18427</name>
</gene>
<dbReference type="Pfam" id="PF20430">
    <property type="entry name" value="Eplus_motif"/>
    <property type="match status" value="1"/>
</dbReference>
<evidence type="ECO:0000259" key="4">
    <source>
        <dbReference type="Pfam" id="PF14432"/>
    </source>
</evidence>
<keyword evidence="6" id="KW-1185">Reference proteome</keyword>
<dbReference type="Pfam" id="PF13041">
    <property type="entry name" value="PPR_2"/>
    <property type="match status" value="2"/>
</dbReference>
<dbReference type="PROSITE" id="PS51375">
    <property type="entry name" value="PPR"/>
    <property type="match status" value="5"/>
</dbReference>
<feature type="domain" description="DYW" evidence="4">
    <location>
        <begin position="608"/>
        <end position="700"/>
    </location>
</feature>
<dbReference type="Proteomes" id="UP001327560">
    <property type="component" value="Chromosome 6"/>
</dbReference>
<evidence type="ECO:0000256" key="1">
    <source>
        <dbReference type="ARBA" id="ARBA00006643"/>
    </source>
</evidence>
<dbReference type="InterPro" id="IPR032867">
    <property type="entry name" value="DYW_dom"/>
</dbReference>
<dbReference type="Pfam" id="PF14432">
    <property type="entry name" value="DYW_deaminase"/>
    <property type="match status" value="1"/>
</dbReference>
<dbReference type="Pfam" id="PF01535">
    <property type="entry name" value="PPR"/>
    <property type="match status" value="4"/>
</dbReference>
<evidence type="ECO:0000256" key="2">
    <source>
        <dbReference type="ARBA" id="ARBA00022737"/>
    </source>
</evidence>
<dbReference type="PANTHER" id="PTHR47926:SF373">
    <property type="entry name" value="TETRATRICOPEPTIDE-LIKE HELICAL DOMAIN SUPERFAMILY, DYW DOMAIN-CONTAINING PROTEIN"/>
    <property type="match status" value="1"/>
</dbReference>
<organism evidence="5 6">
    <name type="scientific">Canna indica</name>
    <name type="common">Indian-shot</name>
    <dbReference type="NCBI Taxonomy" id="4628"/>
    <lineage>
        <taxon>Eukaryota</taxon>
        <taxon>Viridiplantae</taxon>
        <taxon>Streptophyta</taxon>
        <taxon>Embryophyta</taxon>
        <taxon>Tracheophyta</taxon>
        <taxon>Spermatophyta</taxon>
        <taxon>Magnoliopsida</taxon>
        <taxon>Liliopsida</taxon>
        <taxon>Zingiberales</taxon>
        <taxon>Cannaceae</taxon>
        <taxon>Canna</taxon>
    </lineage>
</organism>
<feature type="repeat" description="PPR" evidence="3">
    <location>
        <begin position="292"/>
        <end position="326"/>
    </location>
</feature>
<dbReference type="InterPro" id="IPR002885">
    <property type="entry name" value="PPR_rpt"/>
</dbReference>
<reference evidence="5 6" key="1">
    <citation type="submission" date="2023-10" db="EMBL/GenBank/DDBJ databases">
        <title>Chromosome-scale genome assembly provides insights into flower coloration mechanisms of Canna indica.</title>
        <authorList>
            <person name="Li C."/>
        </authorList>
    </citation>
    <scope>NUCLEOTIDE SEQUENCE [LARGE SCALE GENOMIC DNA]</scope>
    <source>
        <tissue evidence="5">Flower</tissue>
    </source>
</reference>
<dbReference type="EMBL" id="CP136895">
    <property type="protein sequence ID" value="WOL09674.1"/>
    <property type="molecule type" value="Genomic_DNA"/>
</dbReference>
<dbReference type="FunFam" id="1.25.40.10:FF:000344">
    <property type="entry name" value="Pentatricopeptide repeat-containing protein"/>
    <property type="match status" value="1"/>
</dbReference>
<dbReference type="GO" id="GO:0009451">
    <property type="term" value="P:RNA modification"/>
    <property type="evidence" value="ECO:0007669"/>
    <property type="project" value="InterPro"/>
</dbReference>
<dbReference type="InterPro" id="IPR011990">
    <property type="entry name" value="TPR-like_helical_dom_sf"/>
</dbReference>
<accession>A0AAQ3QG25</accession>
<dbReference type="PANTHER" id="PTHR47926">
    <property type="entry name" value="PENTATRICOPEPTIDE REPEAT-CONTAINING PROTEIN"/>
    <property type="match status" value="1"/>
</dbReference>
<dbReference type="GO" id="GO:0008270">
    <property type="term" value="F:zinc ion binding"/>
    <property type="evidence" value="ECO:0007669"/>
    <property type="project" value="InterPro"/>
</dbReference>
<feature type="repeat" description="PPR" evidence="3">
    <location>
        <begin position="192"/>
        <end position="222"/>
    </location>
</feature>
<evidence type="ECO:0000313" key="5">
    <source>
        <dbReference type="EMBL" id="WOL09674.1"/>
    </source>
</evidence>
<dbReference type="InterPro" id="IPR046960">
    <property type="entry name" value="PPR_At4g14850-like_plant"/>
</dbReference>
<dbReference type="InterPro" id="IPR046848">
    <property type="entry name" value="E_motif"/>
</dbReference>